<keyword evidence="2" id="KW-0285">Flavoprotein</keyword>
<evidence type="ECO:0000313" key="6">
    <source>
        <dbReference type="Proteomes" id="UP000193144"/>
    </source>
</evidence>
<dbReference type="InterPro" id="IPR036188">
    <property type="entry name" value="FAD/NAD-bd_sf"/>
</dbReference>
<dbReference type="OrthoDB" id="66881at2759"/>
<evidence type="ECO:0000256" key="1">
    <source>
        <dbReference type="ARBA" id="ARBA00009183"/>
    </source>
</evidence>
<reference evidence="5 6" key="1">
    <citation type="submission" date="2016-07" db="EMBL/GenBank/DDBJ databases">
        <title>Pervasive Adenine N6-methylation of Active Genes in Fungi.</title>
        <authorList>
            <consortium name="DOE Joint Genome Institute"/>
            <person name="Mondo S.J."/>
            <person name="Dannebaum R.O."/>
            <person name="Kuo R.C."/>
            <person name="Labutti K."/>
            <person name="Haridas S."/>
            <person name="Kuo A."/>
            <person name="Salamov A."/>
            <person name="Ahrendt S.R."/>
            <person name="Lipzen A."/>
            <person name="Sullivan W."/>
            <person name="Andreopoulos W.B."/>
            <person name="Clum A."/>
            <person name="Lindquist E."/>
            <person name="Daum C."/>
            <person name="Ramamoorthy G.K."/>
            <person name="Gryganskyi A."/>
            <person name="Culley D."/>
            <person name="Magnuson J.K."/>
            <person name="James T.Y."/>
            <person name="O'Malley M.A."/>
            <person name="Stajich J.E."/>
            <person name="Spatafora J.W."/>
            <person name="Visel A."/>
            <person name="Grigoriev I.V."/>
        </authorList>
    </citation>
    <scope>NUCLEOTIDE SEQUENCE [LARGE SCALE GENOMIC DNA]</scope>
    <source>
        <strain evidence="5 6">CBS 115471</strain>
    </source>
</reference>
<keyword evidence="3" id="KW-0274">FAD</keyword>
<comment type="caution">
    <text evidence="5">The sequence shown here is derived from an EMBL/GenBank/DDBJ whole genome shotgun (WGS) entry which is preliminary data.</text>
</comment>
<protein>
    <recommendedName>
        <fullName evidence="7">Dimethylaniline monooxygenase</fullName>
    </recommendedName>
</protein>
<dbReference type="GO" id="GO:0050660">
    <property type="term" value="F:flavin adenine dinucleotide binding"/>
    <property type="evidence" value="ECO:0007669"/>
    <property type="project" value="InterPro"/>
</dbReference>
<evidence type="ECO:0008006" key="7">
    <source>
        <dbReference type="Google" id="ProtNLM"/>
    </source>
</evidence>
<comment type="similarity">
    <text evidence="1">Belongs to the FMO family.</text>
</comment>
<dbReference type="SUPFAM" id="SSF51905">
    <property type="entry name" value="FAD/NAD(P)-binding domain"/>
    <property type="match status" value="2"/>
</dbReference>
<proteinExistence type="inferred from homology"/>
<dbReference type="InterPro" id="IPR020946">
    <property type="entry name" value="Flavin_mOase-like"/>
</dbReference>
<organism evidence="5 6">
    <name type="scientific">Clohesyomyces aquaticus</name>
    <dbReference type="NCBI Taxonomy" id="1231657"/>
    <lineage>
        <taxon>Eukaryota</taxon>
        <taxon>Fungi</taxon>
        <taxon>Dikarya</taxon>
        <taxon>Ascomycota</taxon>
        <taxon>Pezizomycotina</taxon>
        <taxon>Dothideomycetes</taxon>
        <taxon>Pleosporomycetidae</taxon>
        <taxon>Pleosporales</taxon>
        <taxon>Lindgomycetaceae</taxon>
        <taxon>Clohesyomyces</taxon>
    </lineage>
</organism>
<sequence>MGDGKSIKSVAVIGAGAAVPALNLRLPGTIAGAAIKAENYFDRIQVFERRETVGGTWIFDPSPGPELPVLPGKLPPEVDPRLDIPNDLPKTTAPCKQERYSQTPVYNSLTTNVPDIAMCFSDARFAYGPFPPHHVPRLYLETYFAQHKLEEHLVLSTTVEDVSKIPSSTGDDAERWELTLRKHDVLRKVDTWWTEAFDAVVIANGHYAVPYIPEVEGLAAYTAKYPGRVVHSKYYRSASLYAKQRVLTIGNSASGWDIMNELTATAHLPVYNSRRHKNWFEGDKPPPGLVWKGVIRRYLADGTIEFDDGTTLAADAVDKIIYCTGYLPSFPFWNETRNGRVLYDYVNRKLVRTYWHTFFSDLATLAIVGIQKALTFRSFEYQAVAVARLFAGRNHLPLPPVREMREWEDRRLKWVKETGKKFHDIEGMPGVVGEDTFGFLGYLYSMAGLGTLKGDGRLPPVLSREVLEAVKNIRKFPRLGGGSVGGKTATRDLVEGEQIAGSSGKEGDEMDWILVARTQH</sequence>
<dbReference type="PANTHER" id="PTHR23023">
    <property type="entry name" value="DIMETHYLANILINE MONOOXYGENASE"/>
    <property type="match status" value="1"/>
</dbReference>
<evidence type="ECO:0000256" key="2">
    <source>
        <dbReference type="ARBA" id="ARBA00022630"/>
    </source>
</evidence>
<dbReference type="GO" id="GO:0004499">
    <property type="term" value="F:N,N-dimethylaniline monooxygenase activity"/>
    <property type="evidence" value="ECO:0007669"/>
    <property type="project" value="InterPro"/>
</dbReference>
<gene>
    <name evidence="5" type="ORF">BCR34DRAFT_632247</name>
</gene>
<evidence type="ECO:0000256" key="4">
    <source>
        <dbReference type="ARBA" id="ARBA00023002"/>
    </source>
</evidence>
<dbReference type="Proteomes" id="UP000193144">
    <property type="component" value="Unassembled WGS sequence"/>
</dbReference>
<evidence type="ECO:0000256" key="3">
    <source>
        <dbReference type="ARBA" id="ARBA00022827"/>
    </source>
</evidence>
<name>A0A1Y1Z9B1_9PLEO</name>
<dbReference type="GO" id="GO:0050661">
    <property type="term" value="F:NADP binding"/>
    <property type="evidence" value="ECO:0007669"/>
    <property type="project" value="InterPro"/>
</dbReference>
<dbReference type="Gene3D" id="3.50.50.60">
    <property type="entry name" value="FAD/NAD(P)-binding domain"/>
    <property type="match status" value="2"/>
</dbReference>
<dbReference type="Pfam" id="PF00743">
    <property type="entry name" value="FMO-like"/>
    <property type="match status" value="2"/>
</dbReference>
<evidence type="ECO:0000313" key="5">
    <source>
        <dbReference type="EMBL" id="ORY06365.1"/>
    </source>
</evidence>
<keyword evidence="6" id="KW-1185">Reference proteome</keyword>
<accession>A0A1Y1Z9B1</accession>
<keyword evidence="4" id="KW-0560">Oxidoreductase</keyword>
<dbReference type="AlphaFoldDB" id="A0A1Y1Z9B1"/>
<dbReference type="InterPro" id="IPR050346">
    <property type="entry name" value="FMO-like"/>
</dbReference>
<dbReference type="EMBL" id="MCFA01000117">
    <property type="protein sequence ID" value="ORY06365.1"/>
    <property type="molecule type" value="Genomic_DNA"/>
</dbReference>